<reference evidence="2" key="2">
    <citation type="submission" date="2023-06" db="EMBL/GenBank/DDBJ databases">
        <authorList>
            <person name="Swenson N.G."/>
            <person name="Wegrzyn J.L."/>
            <person name="Mcevoy S.L."/>
        </authorList>
    </citation>
    <scope>NUCLEOTIDE SEQUENCE</scope>
    <source>
        <strain evidence="2">NS2018</strain>
        <tissue evidence="2">Leaf</tissue>
    </source>
</reference>
<comment type="caution">
    <text evidence="2">The sequence shown here is derived from an EMBL/GenBank/DDBJ whole genome shotgun (WGS) entry which is preliminary data.</text>
</comment>
<keyword evidence="1" id="KW-0812">Transmembrane</keyword>
<gene>
    <name evidence="2" type="ORF">LWI29_031055</name>
</gene>
<protein>
    <submittedName>
        <fullName evidence="2">Uncharacterized protein</fullName>
    </submittedName>
</protein>
<accession>A0AA39SAS9</accession>
<name>A0AA39SAS9_ACESA</name>
<sequence>MWFGDLIDIKQSSNGVQDLFIRVSASELGTKEGRKMKIVVIVITTTAAVAGVLMLIVATTFTKEGQFR</sequence>
<feature type="transmembrane region" description="Helical" evidence="1">
    <location>
        <begin position="38"/>
        <end position="61"/>
    </location>
</feature>
<proteinExistence type="predicted"/>
<evidence type="ECO:0000256" key="1">
    <source>
        <dbReference type="SAM" id="Phobius"/>
    </source>
</evidence>
<dbReference type="Proteomes" id="UP001168877">
    <property type="component" value="Unassembled WGS sequence"/>
</dbReference>
<evidence type="ECO:0000313" key="2">
    <source>
        <dbReference type="EMBL" id="KAK0587903.1"/>
    </source>
</evidence>
<evidence type="ECO:0000313" key="3">
    <source>
        <dbReference type="Proteomes" id="UP001168877"/>
    </source>
</evidence>
<dbReference type="EMBL" id="JAUESC010000382">
    <property type="protein sequence ID" value="KAK0587903.1"/>
    <property type="molecule type" value="Genomic_DNA"/>
</dbReference>
<keyword evidence="3" id="KW-1185">Reference proteome</keyword>
<keyword evidence="1" id="KW-1133">Transmembrane helix</keyword>
<reference evidence="2" key="1">
    <citation type="journal article" date="2022" name="Plant J.">
        <title>Strategies of tolerance reflected in two North American maple genomes.</title>
        <authorList>
            <person name="McEvoy S.L."/>
            <person name="Sezen U.U."/>
            <person name="Trouern-Trend A."/>
            <person name="McMahon S.M."/>
            <person name="Schaberg P.G."/>
            <person name="Yang J."/>
            <person name="Wegrzyn J.L."/>
            <person name="Swenson N.G."/>
        </authorList>
    </citation>
    <scope>NUCLEOTIDE SEQUENCE</scope>
    <source>
        <strain evidence="2">NS2018</strain>
    </source>
</reference>
<dbReference type="AlphaFoldDB" id="A0AA39SAS9"/>
<keyword evidence="1" id="KW-0472">Membrane</keyword>
<organism evidence="2 3">
    <name type="scientific">Acer saccharum</name>
    <name type="common">Sugar maple</name>
    <dbReference type="NCBI Taxonomy" id="4024"/>
    <lineage>
        <taxon>Eukaryota</taxon>
        <taxon>Viridiplantae</taxon>
        <taxon>Streptophyta</taxon>
        <taxon>Embryophyta</taxon>
        <taxon>Tracheophyta</taxon>
        <taxon>Spermatophyta</taxon>
        <taxon>Magnoliopsida</taxon>
        <taxon>eudicotyledons</taxon>
        <taxon>Gunneridae</taxon>
        <taxon>Pentapetalae</taxon>
        <taxon>rosids</taxon>
        <taxon>malvids</taxon>
        <taxon>Sapindales</taxon>
        <taxon>Sapindaceae</taxon>
        <taxon>Hippocastanoideae</taxon>
        <taxon>Acereae</taxon>
        <taxon>Acer</taxon>
    </lineage>
</organism>